<protein>
    <submittedName>
        <fullName evidence="2">Uncharacterized protein</fullName>
    </submittedName>
</protein>
<accession>A0A7J0GDQ8</accession>
<feature type="compositionally biased region" description="Basic and acidic residues" evidence="1">
    <location>
        <begin position="14"/>
        <end position="32"/>
    </location>
</feature>
<keyword evidence="3" id="KW-1185">Reference proteome</keyword>
<feature type="compositionally biased region" description="Polar residues" evidence="1">
    <location>
        <begin position="501"/>
        <end position="511"/>
    </location>
</feature>
<dbReference type="EMBL" id="BJWL01000020">
    <property type="protein sequence ID" value="GFZ08947.1"/>
    <property type="molecule type" value="Genomic_DNA"/>
</dbReference>
<reference evidence="2 3" key="1">
    <citation type="submission" date="2019-07" db="EMBL/GenBank/DDBJ databases">
        <title>De Novo Assembly of kiwifruit Actinidia rufa.</title>
        <authorList>
            <person name="Sugita-Konishi S."/>
            <person name="Sato K."/>
            <person name="Mori E."/>
            <person name="Abe Y."/>
            <person name="Kisaki G."/>
            <person name="Hamano K."/>
            <person name="Suezawa K."/>
            <person name="Otani M."/>
            <person name="Fukuda T."/>
            <person name="Manabe T."/>
            <person name="Gomi K."/>
            <person name="Tabuchi M."/>
            <person name="Akimitsu K."/>
            <person name="Kataoka I."/>
        </authorList>
    </citation>
    <scope>NUCLEOTIDE SEQUENCE [LARGE SCALE GENOMIC DNA]</scope>
    <source>
        <strain evidence="3">cv. Fuchu</strain>
    </source>
</reference>
<feature type="region of interest" description="Disordered" evidence="1">
    <location>
        <begin position="1"/>
        <end position="34"/>
    </location>
</feature>
<feature type="region of interest" description="Disordered" evidence="1">
    <location>
        <begin position="465"/>
        <end position="511"/>
    </location>
</feature>
<name>A0A7J0GDQ8_9ERIC</name>
<evidence type="ECO:0000313" key="2">
    <source>
        <dbReference type="EMBL" id="GFZ08947.1"/>
    </source>
</evidence>
<feature type="compositionally biased region" description="Basic and acidic residues" evidence="1">
    <location>
        <begin position="476"/>
        <end position="485"/>
    </location>
</feature>
<feature type="compositionally biased region" description="Polar residues" evidence="1">
    <location>
        <begin position="275"/>
        <end position="289"/>
    </location>
</feature>
<feature type="compositionally biased region" description="Basic and acidic residues" evidence="1">
    <location>
        <begin position="65"/>
        <end position="79"/>
    </location>
</feature>
<feature type="compositionally biased region" description="Basic and acidic residues" evidence="1">
    <location>
        <begin position="147"/>
        <end position="176"/>
    </location>
</feature>
<sequence length="511" mass="57506">MLRRKAVFAEEAEDREKQSTEAVKEDCREKSQMEAPSFSIVKNGGYVTGDWSLGTTIGIRAKFESPESHQSDFGGERKPILNSDQIRSAQKWHLSIPPDSSRRGEAPAPNCVKIRRRTSPHAPPEVPRRGTTEEELTSEFQRKGQRRGPDKKVKERSREEVSRRRSQRSGEEHARDLYGWLTTRLLAKDSPVPHGRREIHEGDRGGAAVRHRPSGTSKKMDEEKQPLHIGTQSKRKVSGRSRVVQEYLEDPEGRVPSQADRAKPNRAKGRVPSEPTGQSRPCQGQTQNPFPFLHPNWGLHDTYMRRCRHFNLEVHSLQEEVKLPDDEGKVSQIQSCRSYRGAGPEVVRMDNLKTTDYPPNGLEGEAVFAEEVEDREKQSTEAVKEDCREVSDGGSLLLHCQEWGLYEFSHELICSSLSPINSEEGAGSEAMYLGGVVVLRDQRKAVRDGERCEECDLLILRSAKKSGGEKYSSNHGEGEKRETKSGRHPNSRPSPDAKQGVSISNLHSSRI</sequence>
<feature type="compositionally biased region" description="Basic and acidic residues" evidence="1">
    <location>
        <begin position="195"/>
        <end position="204"/>
    </location>
</feature>
<evidence type="ECO:0000313" key="3">
    <source>
        <dbReference type="Proteomes" id="UP000585474"/>
    </source>
</evidence>
<gene>
    <name evidence="2" type="ORF">Acr_20g0007550</name>
</gene>
<organism evidence="2 3">
    <name type="scientific">Actinidia rufa</name>
    <dbReference type="NCBI Taxonomy" id="165716"/>
    <lineage>
        <taxon>Eukaryota</taxon>
        <taxon>Viridiplantae</taxon>
        <taxon>Streptophyta</taxon>
        <taxon>Embryophyta</taxon>
        <taxon>Tracheophyta</taxon>
        <taxon>Spermatophyta</taxon>
        <taxon>Magnoliopsida</taxon>
        <taxon>eudicotyledons</taxon>
        <taxon>Gunneridae</taxon>
        <taxon>Pentapetalae</taxon>
        <taxon>asterids</taxon>
        <taxon>Ericales</taxon>
        <taxon>Actinidiaceae</taxon>
        <taxon>Actinidia</taxon>
    </lineage>
</organism>
<evidence type="ECO:0000256" key="1">
    <source>
        <dbReference type="SAM" id="MobiDB-lite"/>
    </source>
</evidence>
<proteinExistence type="predicted"/>
<dbReference type="Proteomes" id="UP000585474">
    <property type="component" value="Unassembled WGS sequence"/>
</dbReference>
<feature type="region of interest" description="Disordered" evidence="1">
    <location>
        <begin position="65"/>
        <end position="289"/>
    </location>
</feature>
<dbReference type="AlphaFoldDB" id="A0A7J0GDQ8"/>
<comment type="caution">
    <text evidence="2">The sequence shown here is derived from an EMBL/GenBank/DDBJ whole genome shotgun (WGS) entry which is preliminary data.</text>
</comment>